<evidence type="ECO:0000259" key="3">
    <source>
        <dbReference type="SMART" id="SM01007"/>
    </source>
</evidence>
<gene>
    <name evidence="4" type="ORF">GEU84_015835</name>
</gene>
<dbReference type="Proteomes" id="UP000484076">
    <property type="component" value="Unassembled WGS sequence"/>
</dbReference>
<dbReference type="GO" id="GO:0005829">
    <property type="term" value="C:cytosol"/>
    <property type="evidence" value="ECO:0007669"/>
    <property type="project" value="TreeGrafter"/>
</dbReference>
<dbReference type="PANTHER" id="PTHR22789">
    <property type="entry name" value="FUCULOSE PHOSPHATE ALDOLASE"/>
    <property type="match status" value="1"/>
</dbReference>
<dbReference type="EMBL" id="WHUT02000010">
    <property type="protein sequence ID" value="NUB45867.1"/>
    <property type="molecule type" value="Genomic_DNA"/>
</dbReference>
<evidence type="ECO:0000313" key="4">
    <source>
        <dbReference type="EMBL" id="NUB45867.1"/>
    </source>
</evidence>
<feature type="domain" description="Class II aldolase/adducin N-terminal" evidence="3">
    <location>
        <begin position="7"/>
        <end position="179"/>
    </location>
</feature>
<dbReference type="SUPFAM" id="SSF53639">
    <property type="entry name" value="AraD/HMP-PK domain-like"/>
    <property type="match status" value="1"/>
</dbReference>
<dbReference type="PANTHER" id="PTHR22789:SF0">
    <property type="entry name" value="3-OXO-TETRONATE 4-PHOSPHATE DECARBOXYLASE-RELATED"/>
    <property type="match status" value="1"/>
</dbReference>
<evidence type="ECO:0000313" key="5">
    <source>
        <dbReference type="Proteomes" id="UP000484076"/>
    </source>
</evidence>
<accession>A0A8X8GZ91</accession>
<dbReference type="GO" id="GO:0016832">
    <property type="term" value="F:aldehyde-lyase activity"/>
    <property type="evidence" value="ECO:0007669"/>
    <property type="project" value="TreeGrafter"/>
</dbReference>
<dbReference type="Pfam" id="PF00596">
    <property type="entry name" value="Aldolase_II"/>
    <property type="match status" value="1"/>
</dbReference>
<dbReference type="AlphaFoldDB" id="A0A8X8GZ91"/>
<name>A0A8X8GZ91_9RHOB</name>
<protein>
    <submittedName>
        <fullName evidence="4">Class II aldolase/adducin family protein</fullName>
    </submittedName>
</protein>
<dbReference type="GO" id="GO:0019323">
    <property type="term" value="P:pentose catabolic process"/>
    <property type="evidence" value="ECO:0007669"/>
    <property type="project" value="TreeGrafter"/>
</dbReference>
<sequence>MDQGTATAVCEALRFLTSAGVVDYNGHASQRLASGGFLINGAASNRAAPTPDQLSVVAADGQHTGPRPPNEVALHAAIYRARPDVGAVVHGHPDWLTTLSSARQPLLPVMAQGCLVHDMPTYPQAHSISTTARGDAVAALLGAGVGVILQGHGIVTVGPDLLTAAVRALYAEQTAQRQVRAAPFGGAQPLTADEVAEYRQSLNTPALFRKCWDFYLGLER</sequence>
<keyword evidence="2" id="KW-0456">Lyase</keyword>
<dbReference type="InterPro" id="IPR050197">
    <property type="entry name" value="Aldolase_class_II_sugar_metab"/>
</dbReference>
<dbReference type="GO" id="GO:0046872">
    <property type="term" value="F:metal ion binding"/>
    <property type="evidence" value="ECO:0007669"/>
    <property type="project" value="UniProtKB-KW"/>
</dbReference>
<reference evidence="4" key="1">
    <citation type="submission" date="2020-05" db="EMBL/GenBank/DDBJ databases">
        <title>Fertoebacter nigrum gen. nov., sp. nov., a new member of the family Rhodobacteraceae.</title>
        <authorList>
            <person name="Szuroczki S."/>
            <person name="Abbaszade G."/>
            <person name="Buni D."/>
            <person name="Schumann P."/>
            <person name="Toth E."/>
        </authorList>
    </citation>
    <scope>NUCLEOTIDE SEQUENCE</scope>
    <source>
        <strain evidence="4">RG-N-1a</strain>
    </source>
</reference>
<dbReference type="SMART" id="SM01007">
    <property type="entry name" value="Aldolase_II"/>
    <property type="match status" value="1"/>
</dbReference>
<organism evidence="4 5">
    <name type="scientific">Fertoeibacter niger</name>
    <dbReference type="NCBI Taxonomy" id="2656921"/>
    <lineage>
        <taxon>Bacteria</taxon>
        <taxon>Pseudomonadati</taxon>
        <taxon>Pseudomonadota</taxon>
        <taxon>Alphaproteobacteria</taxon>
        <taxon>Rhodobacterales</taxon>
        <taxon>Paracoccaceae</taxon>
        <taxon>Fertoeibacter</taxon>
    </lineage>
</organism>
<dbReference type="InterPro" id="IPR036409">
    <property type="entry name" value="Aldolase_II/adducin_N_sf"/>
</dbReference>
<dbReference type="Gene3D" id="3.40.225.10">
    <property type="entry name" value="Class II aldolase/adducin N-terminal domain"/>
    <property type="match status" value="1"/>
</dbReference>
<keyword evidence="5" id="KW-1185">Reference proteome</keyword>
<evidence type="ECO:0000256" key="1">
    <source>
        <dbReference type="ARBA" id="ARBA00022723"/>
    </source>
</evidence>
<proteinExistence type="predicted"/>
<evidence type="ECO:0000256" key="2">
    <source>
        <dbReference type="ARBA" id="ARBA00023239"/>
    </source>
</evidence>
<dbReference type="InterPro" id="IPR001303">
    <property type="entry name" value="Aldolase_II/adducin_N"/>
</dbReference>
<keyword evidence="1" id="KW-0479">Metal-binding</keyword>
<dbReference type="RefSeq" id="WP_152827871.1">
    <property type="nucleotide sequence ID" value="NZ_WHUT02000010.1"/>
</dbReference>
<comment type="caution">
    <text evidence="4">The sequence shown here is derived from an EMBL/GenBank/DDBJ whole genome shotgun (WGS) entry which is preliminary data.</text>
</comment>